<dbReference type="EMBL" id="BMAW01077645">
    <property type="protein sequence ID" value="GFU07356.1"/>
    <property type="molecule type" value="Genomic_DNA"/>
</dbReference>
<evidence type="ECO:0000313" key="2">
    <source>
        <dbReference type="Proteomes" id="UP000887013"/>
    </source>
</evidence>
<accession>A0A8X6UDF0</accession>
<dbReference type="AlphaFoldDB" id="A0A8X6UDF0"/>
<dbReference type="Proteomes" id="UP000887013">
    <property type="component" value="Unassembled WGS sequence"/>
</dbReference>
<organism evidence="1 2">
    <name type="scientific">Nephila pilipes</name>
    <name type="common">Giant wood spider</name>
    <name type="synonym">Nephila maculata</name>
    <dbReference type="NCBI Taxonomy" id="299642"/>
    <lineage>
        <taxon>Eukaryota</taxon>
        <taxon>Metazoa</taxon>
        <taxon>Ecdysozoa</taxon>
        <taxon>Arthropoda</taxon>
        <taxon>Chelicerata</taxon>
        <taxon>Arachnida</taxon>
        <taxon>Araneae</taxon>
        <taxon>Araneomorphae</taxon>
        <taxon>Entelegynae</taxon>
        <taxon>Araneoidea</taxon>
        <taxon>Nephilidae</taxon>
        <taxon>Nephila</taxon>
    </lineage>
</organism>
<dbReference type="OrthoDB" id="6430321at2759"/>
<protein>
    <submittedName>
        <fullName evidence="1">Uncharacterized protein</fullName>
    </submittedName>
</protein>
<proteinExistence type="predicted"/>
<keyword evidence="2" id="KW-1185">Reference proteome</keyword>
<name>A0A8X6UDF0_NEPPI</name>
<gene>
    <name evidence="1" type="ORF">NPIL_583331</name>
</gene>
<sequence>METLASESTAGTSSAREAGRSLGLPPFYIRNILQGVLNQYPYKLQSCKLLLSDTVEKGAFARFLSVCGVVDGCYGWNWQKEATVQNPYLSILPDCLCSERILKDNFTKYIVDKFTPDVLLNGNSREAEAKLSKFPSTNSLLD</sequence>
<reference evidence="1" key="1">
    <citation type="submission" date="2020-08" db="EMBL/GenBank/DDBJ databases">
        <title>Multicomponent nature underlies the extraordinary mechanical properties of spider dragline silk.</title>
        <authorList>
            <person name="Kono N."/>
            <person name="Nakamura H."/>
            <person name="Mori M."/>
            <person name="Yoshida Y."/>
            <person name="Ohtoshi R."/>
            <person name="Malay A.D."/>
            <person name="Moran D.A.P."/>
            <person name="Tomita M."/>
            <person name="Numata K."/>
            <person name="Arakawa K."/>
        </authorList>
    </citation>
    <scope>NUCLEOTIDE SEQUENCE</scope>
</reference>
<evidence type="ECO:0000313" key="1">
    <source>
        <dbReference type="EMBL" id="GFU07356.1"/>
    </source>
</evidence>
<comment type="caution">
    <text evidence="1">The sequence shown here is derived from an EMBL/GenBank/DDBJ whole genome shotgun (WGS) entry which is preliminary data.</text>
</comment>